<proteinExistence type="inferred from homology"/>
<evidence type="ECO:0000256" key="1">
    <source>
        <dbReference type="ARBA" id="ARBA00006787"/>
    </source>
</evidence>
<keyword evidence="2 5" id="KW-0479">Metal-binding</keyword>
<dbReference type="PANTHER" id="PTHR10543:SF89">
    <property type="entry name" value="CAROTENOID 9,10(9',10')-CLEAVAGE DIOXYGENASE 1"/>
    <property type="match status" value="1"/>
</dbReference>
<dbReference type="OMA" id="TVGWYNG"/>
<comment type="cofactor">
    <cofactor evidence="5">
        <name>Fe(2+)</name>
        <dbReference type="ChEBI" id="CHEBI:29033"/>
    </cofactor>
    <text evidence="5">Binds 1 Fe(2+) ion per subunit.</text>
</comment>
<keyword evidence="4 5" id="KW-0408">Iron</keyword>
<gene>
    <name evidence="7" type="ORF">MYCGRDRAFT_97527</name>
</gene>
<feature type="binding site" evidence="5">
    <location>
        <position position="263"/>
    </location>
    <ligand>
        <name>Fe cation</name>
        <dbReference type="ChEBI" id="CHEBI:24875"/>
        <note>catalytic</note>
    </ligand>
</feature>
<dbReference type="HOGENOM" id="CLU_016472_4_0_1"/>
<dbReference type="EMBL" id="CM001208">
    <property type="protein sequence ID" value="EGP82655.1"/>
    <property type="molecule type" value="Genomic_DNA"/>
</dbReference>
<dbReference type="PANTHER" id="PTHR10543">
    <property type="entry name" value="BETA-CAROTENE DIOXYGENASE"/>
    <property type="match status" value="1"/>
</dbReference>
<dbReference type="GO" id="GO:0010436">
    <property type="term" value="F:carotenoid dioxygenase activity"/>
    <property type="evidence" value="ECO:0007669"/>
    <property type="project" value="TreeGrafter"/>
</dbReference>
<feature type="binding site" evidence="5">
    <location>
        <position position="681"/>
    </location>
    <ligand>
        <name>Fe cation</name>
        <dbReference type="ChEBI" id="CHEBI:24875"/>
        <note>catalytic</note>
    </ligand>
</feature>
<dbReference type="GO" id="GO:0016121">
    <property type="term" value="P:carotene catabolic process"/>
    <property type="evidence" value="ECO:0007669"/>
    <property type="project" value="TreeGrafter"/>
</dbReference>
<dbReference type="eggNOG" id="KOG1285">
    <property type="taxonomic scope" value="Eukaryota"/>
</dbReference>
<evidence type="ECO:0000256" key="4">
    <source>
        <dbReference type="ARBA" id="ARBA00023004"/>
    </source>
</evidence>
<dbReference type="Pfam" id="PF03055">
    <property type="entry name" value="RPE65"/>
    <property type="match status" value="1"/>
</dbReference>
<evidence type="ECO:0008006" key="9">
    <source>
        <dbReference type="Google" id="ProtNLM"/>
    </source>
</evidence>
<evidence type="ECO:0000313" key="7">
    <source>
        <dbReference type="EMBL" id="EGP82655.1"/>
    </source>
</evidence>
<sequence>MDLSRLFLLIQIEFVFRAGIDMVHAGQKRKRSPSENIPPTPQPRHPYLTGNFAPIQQTLPLTPCTYTGQIPEELADGEYVRNGGNPVSNDDLGRDAHWFDGDGMLSGVAFTKDEATGRIQPEFVNQFILTDVYLNTLASPKLRVPILPSIATLVNPLASFIWVTIRIFRTILLVILSHLPGSKQAIKKISVANTNVVYHDGRALATCESGPPMRIQLPGLETVGWYDGANAQGEPKKENTAKVVTLGQDSGLISFMREWTTAHPKVDPTTKEMLMFHSSFAPPYVQYSIVPKSSECEGGEGQTRRSKILNAAVPGVTSAKMMHDFGVSPTHTVIMDLPLSLDPINQLKGLPTVTYTPSKPSRFGVFPRRQPESVQWFETDASCIFHTANTWDDVSSAGETTAVNMLACRLTSATLVFAAGNIAPPIEKLKAPPVKAKRRMPFFSKYDSATEVTIHDLDSPTDEKEPLLTVTTVNEAGEVEELFEEDQCRLYYYHFDMTTHNITHQWALSSIPFEFPSVRPDVEMQNAQYIYGCSTTTTSFGSALGKATKIDALVKIDAKTLIERGRRTPPPSVTGVVDSRNMTQVLADQHDPTDPIRVFTMPEGWFAQEPRFVPSSSNASEDDGYLLFYAFDEGQLSSLGDVPDDVSPSRAKSELWIVNAKNMTDIVARVQLPQRVPYGLHGSWFTAEQIAEQKPVECIRTTAKALEMRHTRCFNDTIEAELLDAFRVRRTMGQRITVQTERLASVGND</sequence>
<dbReference type="InterPro" id="IPR004294">
    <property type="entry name" value="Carotenoid_Oase"/>
</dbReference>
<reference evidence="7 8" key="1">
    <citation type="journal article" date="2011" name="PLoS Genet.">
        <title>Finished genome of the fungal wheat pathogen Mycosphaerella graminicola reveals dispensome structure, chromosome plasticity, and stealth pathogenesis.</title>
        <authorList>
            <person name="Goodwin S.B."/>
            <person name="Ben M'barek S."/>
            <person name="Dhillon B."/>
            <person name="Wittenberg A.H.J."/>
            <person name="Crane C.F."/>
            <person name="Hane J.K."/>
            <person name="Foster A.J."/>
            <person name="Van der Lee T.A.J."/>
            <person name="Grimwood J."/>
            <person name="Aerts A."/>
            <person name="Antoniw J."/>
            <person name="Bailey A."/>
            <person name="Bluhm B."/>
            <person name="Bowler J."/>
            <person name="Bristow J."/>
            <person name="van der Burgt A."/>
            <person name="Canto-Canche B."/>
            <person name="Churchill A.C.L."/>
            <person name="Conde-Ferraez L."/>
            <person name="Cools H.J."/>
            <person name="Coutinho P.M."/>
            <person name="Csukai M."/>
            <person name="Dehal P."/>
            <person name="De Wit P."/>
            <person name="Donzelli B."/>
            <person name="van de Geest H.C."/>
            <person name="van Ham R.C.H.J."/>
            <person name="Hammond-Kosack K.E."/>
            <person name="Henrissat B."/>
            <person name="Kilian A."/>
            <person name="Kobayashi A.K."/>
            <person name="Koopmann E."/>
            <person name="Kourmpetis Y."/>
            <person name="Kuzniar A."/>
            <person name="Lindquist E."/>
            <person name="Lombard V."/>
            <person name="Maliepaard C."/>
            <person name="Martins N."/>
            <person name="Mehrabi R."/>
            <person name="Nap J.P.H."/>
            <person name="Ponomarenko A."/>
            <person name="Rudd J.J."/>
            <person name="Salamov A."/>
            <person name="Schmutz J."/>
            <person name="Schouten H.J."/>
            <person name="Shapiro H."/>
            <person name="Stergiopoulos I."/>
            <person name="Torriani S.F.F."/>
            <person name="Tu H."/>
            <person name="de Vries R.P."/>
            <person name="Waalwijk C."/>
            <person name="Ware S.B."/>
            <person name="Wiebenga A."/>
            <person name="Zwiers L.-H."/>
            <person name="Oliver R.P."/>
            <person name="Grigoriev I.V."/>
            <person name="Kema G.H.J."/>
        </authorList>
    </citation>
    <scope>NUCLEOTIDE SEQUENCE [LARGE SCALE GENOMIC DNA]</scope>
    <source>
        <strain evidence="8">CBS 115943 / IPO323</strain>
    </source>
</reference>
<dbReference type="InParanoid" id="F9XQI0"/>
<protein>
    <recommendedName>
        <fullName evidence="9">Carotenoid oxygenase</fullName>
    </recommendedName>
</protein>
<evidence type="ECO:0000313" key="8">
    <source>
        <dbReference type="Proteomes" id="UP000008062"/>
    </source>
</evidence>
<dbReference type="GO" id="GO:0046872">
    <property type="term" value="F:metal ion binding"/>
    <property type="evidence" value="ECO:0007669"/>
    <property type="project" value="UniProtKB-KW"/>
</dbReference>
<dbReference type="STRING" id="336722.F9XQI0"/>
<evidence type="ECO:0000256" key="3">
    <source>
        <dbReference type="ARBA" id="ARBA00023002"/>
    </source>
</evidence>
<accession>F9XQI0</accession>
<dbReference type="Proteomes" id="UP000008062">
    <property type="component" value="Chromosome 13"/>
</dbReference>
<dbReference type="OrthoDB" id="1069523at2759"/>
<organism evidence="7 8">
    <name type="scientific">Zymoseptoria tritici (strain CBS 115943 / IPO323)</name>
    <name type="common">Speckled leaf blotch fungus</name>
    <name type="synonym">Septoria tritici</name>
    <dbReference type="NCBI Taxonomy" id="336722"/>
    <lineage>
        <taxon>Eukaryota</taxon>
        <taxon>Fungi</taxon>
        <taxon>Dikarya</taxon>
        <taxon>Ascomycota</taxon>
        <taxon>Pezizomycotina</taxon>
        <taxon>Dothideomycetes</taxon>
        <taxon>Dothideomycetidae</taxon>
        <taxon>Mycosphaerellales</taxon>
        <taxon>Mycosphaerellaceae</taxon>
        <taxon>Zymoseptoria</taxon>
    </lineage>
</organism>
<dbReference type="KEGG" id="ztr:MYCGRDRAFT_97527"/>
<dbReference type="AlphaFoldDB" id="F9XQI0"/>
<name>F9XQI0_ZYMTI</name>
<feature type="region of interest" description="Disordered" evidence="6">
    <location>
        <begin position="25"/>
        <end position="46"/>
    </location>
</feature>
<evidence type="ECO:0000256" key="2">
    <source>
        <dbReference type="ARBA" id="ARBA00022723"/>
    </source>
</evidence>
<evidence type="ECO:0000256" key="6">
    <source>
        <dbReference type="SAM" id="MobiDB-lite"/>
    </source>
</evidence>
<evidence type="ECO:0000256" key="5">
    <source>
        <dbReference type="PIRSR" id="PIRSR604294-1"/>
    </source>
</evidence>
<comment type="similarity">
    <text evidence="1">Belongs to the carotenoid oxygenase family.</text>
</comment>
<feature type="binding site" evidence="5">
    <location>
        <position position="323"/>
    </location>
    <ligand>
        <name>Fe cation</name>
        <dbReference type="ChEBI" id="CHEBI:24875"/>
        <note>catalytic</note>
    </ligand>
</feature>
<feature type="binding site" evidence="5">
    <location>
        <position position="386"/>
    </location>
    <ligand>
        <name>Fe cation</name>
        <dbReference type="ChEBI" id="CHEBI:24875"/>
        <note>catalytic</note>
    </ligand>
</feature>
<keyword evidence="8" id="KW-1185">Reference proteome</keyword>
<keyword evidence="3" id="KW-0560">Oxidoreductase</keyword>
<dbReference type="RefSeq" id="XP_003847679.1">
    <property type="nucleotide sequence ID" value="XM_003847631.1"/>
</dbReference>
<dbReference type="GeneID" id="13401320"/>